<proteinExistence type="predicted"/>
<organism evidence="2 3">
    <name type="scientific">Kribbella hippodromi</name>
    <dbReference type="NCBI Taxonomy" id="434347"/>
    <lineage>
        <taxon>Bacteria</taxon>
        <taxon>Bacillati</taxon>
        <taxon>Actinomycetota</taxon>
        <taxon>Actinomycetes</taxon>
        <taxon>Propionibacteriales</taxon>
        <taxon>Kribbellaceae</taxon>
        <taxon>Kribbella</taxon>
    </lineage>
</organism>
<dbReference type="PROSITE" id="PS50943">
    <property type="entry name" value="HTH_CROC1"/>
    <property type="match status" value="1"/>
</dbReference>
<comment type="caution">
    <text evidence="2">The sequence shown here is derived from an EMBL/GenBank/DDBJ whole genome shotgun (WGS) entry which is preliminary data.</text>
</comment>
<name>A0ABP4Q9Z1_9ACTN</name>
<evidence type="ECO:0000313" key="2">
    <source>
        <dbReference type="EMBL" id="GAA1599577.1"/>
    </source>
</evidence>
<dbReference type="RefSeq" id="WP_344239787.1">
    <property type="nucleotide sequence ID" value="NZ_BAAAPH010000028.1"/>
</dbReference>
<protein>
    <recommendedName>
        <fullName evidence="1">HTH cro/C1-type domain-containing protein</fullName>
    </recommendedName>
</protein>
<dbReference type="InterPro" id="IPR001387">
    <property type="entry name" value="Cro/C1-type_HTH"/>
</dbReference>
<reference evidence="3" key="1">
    <citation type="journal article" date="2019" name="Int. J. Syst. Evol. Microbiol.">
        <title>The Global Catalogue of Microorganisms (GCM) 10K type strain sequencing project: providing services to taxonomists for standard genome sequencing and annotation.</title>
        <authorList>
            <consortium name="The Broad Institute Genomics Platform"/>
            <consortium name="The Broad Institute Genome Sequencing Center for Infectious Disease"/>
            <person name="Wu L."/>
            <person name="Ma J."/>
        </authorList>
    </citation>
    <scope>NUCLEOTIDE SEQUENCE [LARGE SCALE GENOMIC DNA]</scope>
    <source>
        <strain evidence="3">JCM 15572</strain>
    </source>
</reference>
<evidence type="ECO:0000259" key="1">
    <source>
        <dbReference type="PROSITE" id="PS50943"/>
    </source>
</evidence>
<dbReference type="EMBL" id="BAAAPH010000028">
    <property type="protein sequence ID" value="GAA1599577.1"/>
    <property type="molecule type" value="Genomic_DNA"/>
</dbReference>
<dbReference type="Gene3D" id="1.10.260.40">
    <property type="entry name" value="lambda repressor-like DNA-binding domains"/>
    <property type="match status" value="1"/>
</dbReference>
<dbReference type="Pfam" id="PF13560">
    <property type="entry name" value="HTH_31"/>
    <property type="match status" value="1"/>
</dbReference>
<gene>
    <name evidence="2" type="ORF">GCM10009804_65240</name>
</gene>
<evidence type="ECO:0000313" key="3">
    <source>
        <dbReference type="Proteomes" id="UP001501705"/>
    </source>
</evidence>
<sequence>MSTNVDKETGAMDEIVIGDWSKLGSTVRAQRLRLEFSQAEAAARAQVSRSWLAKVENGHRGVELEQLMRLLAALGLTMILRASEQPEADQQLTGHRLRRAADRRRAWYGDEEPSGND</sequence>
<accession>A0ABP4Q9Z1</accession>
<dbReference type="InterPro" id="IPR010982">
    <property type="entry name" value="Lambda_DNA-bd_dom_sf"/>
</dbReference>
<dbReference type="CDD" id="cd00093">
    <property type="entry name" value="HTH_XRE"/>
    <property type="match status" value="1"/>
</dbReference>
<dbReference type="SMART" id="SM00530">
    <property type="entry name" value="HTH_XRE"/>
    <property type="match status" value="1"/>
</dbReference>
<keyword evidence="3" id="KW-1185">Reference proteome</keyword>
<feature type="domain" description="HTH cro/C1-type" evidence="1">
    <location>
        <begin position="27"/>
        <end position="81"/>
    </location>
</feature>
<dbReference type="Proteomes" id="UP001501705">
    <property type="component" value="Unassembled WGS sequence"/>
</dbReference>
<dbReference type="SUPFAM" id="SSF47413">
    <property type="entry name" value="lambda repressor-like DNA-binding domains"/>
    <property type="match status" value="1"/>
</dbReference>